<dbReference type="SUPFAM" id="SSF46689">
    <property type="entry name" value="Homeodomain-like"/>
    <property type="match status" value="1"/>
</dbReference>
<keyword evidence="1" id="KW-0805">Transcription regulation</keyword>
<reference evidence="5 6" key="1">
    <citation type="journal article" date="2022" name="Genome Biol. Evol.">
        <title>Host diet, physiology and behaviors set the stage for Lachnospiraceae cladogenesis.</title>
        <authorList>
            <person name="Vera-Ponce De Leon A."/>
            <person name="Schneider M."/>
            <person name="Jahnes B.C."/>
            <person name="Sadowski V."/>
            <person name="Camuy-Velez L.A."/>
            <person name="Duan J."/>
            <person name="Sabree Z.L."/>
        </authorList>
    </citation>
    <scope>NUCLEOTIDE SEQUENCE [LARGE SCALE GENOMIC DNA]</scope>
    <source>
        <strain evidence="5 6">PAL113</strain>
    </source>
</reference>
<dbReference type="PRINTS" id="PR00032">
    <property type="entry name" value="HTHARAC"/>
</dbReference>
<evidence type="ECO:0000313" key="5">
    <source>
        <dbReference type="EMBL" id="MCP1103615.1"/>
    </source>
</evidence>
<comment type="caution">
    <text evidence="5">The sequence shown here is derived from an EMBL/GenBank/DDBJ whole genome shotgun (WGS) entry which is preliminary data.</text>
</comment>
<dbReference type="InterPro" id="IPR020449">
    <property type="entry name" value="Tscrpt_reg_AraC-type_HTH"/>
</dbReference>
<dbReference type="InterPro" id="IPR018060">
    <property type="entry name" value="HTH_AraC"/>
</dbReference>
<dbReference type="PANTHER" id="PTHR47893">
    <property type="entry name" value="REGULATORY PROTEIN PCHR"/>
    <property type="match status" value="1"/>
</dbReference>
<dbReference type="SMART" id="SM00342">
    <property type="entry name" value="HTH_ARAC"/>
    <property type="match status" value="1"/>
</dbReference>
<evidence type="ECO:0000256" key="1">
    <source>
        <dbReference type="ARBA" id="ARBA00023015"/>
    </source>
</evidence>
<gene>
    <name evidence="5" type="ORF">NK125_14530</name>
</gene>
<keyword evidence="6" id="KW-1185">Reference proteome</keyword>
<keyword evidence="2" id="KW-0238">DNA-binding</keyword>
<dbReference type="InterPro" id="IPR009057">
    <property type="entry name" value="Homeodomain-like_sf"/>
</dbReference>
<evidence type="ECO:0000256" key="2">
    <source>
        <dbReference type="ARBA" id="ARBA00023125"/>
    </source>
</evidence>
<evidence type="ECO:0000313" key="6">
    <source>
        <dbReference type="Proteomes" id="UP001523566"/>
    </source>
</evidence>
<accession>A0ABT1ECR7</accession>
<dbReference type="Gene3D" id="1.10.10.60">
    <property type="entry name" value="Homeodomain-like"/>
    <property type="match status" value="1"/>
</dbReference>
<dbReference type="RefSeq" id="WP_262067386.1">
    <property type="nucleotide sequence ID" value="NZ_JAMXOD010000034.1"/>
</dbReference>
<sequence length="337" mass="38617">MKNDLYAFRTQVLENLVFAPEQHKNMTLYRNLKRPESGFLFLYQRPGYYDLGIADYTIPEDFSLSFSHNYTLMKFGTFLEGKTEFQLDGKDVSHTTPSSFFVIEDTVKGVQHWKKGQHYHGIEITIYEPYFTDIISKQFPSAIKLSDFPKNYVYSYLPEEIIRILEKLTSLSQQQALSALYLESMILESLAILTNTIGLSPDNAFSYQLDYGKVSIGKDRLISLTPSDIKALQKAHDILTDEANNPPTIAELSETVLLNEQKLKAGFSHYYHTPIGAYSLSVRMTRAANMLITTDLSIHEIAKKTGYQHSGNFSREFKNFYGMSPLKYRRGKRGVLK</sequence>
<evidence type="ECO:0000259" key="4">
    <source>
        <dbReference type="PROSITE" id="PS01124"/>
    </source>
</evidence>
<name>A0ABT1ECR7_9FIRM</name>
<dbReference type="Pfam" id="PF12833">
    <property type="entry name" value="HTH_18"/>
    <property type="match status" value="1"/>
</dbReference>
<keyword evidence="3" id="KW-0804">Transcription</keyword>
<feature type="domain" description="HTH araC/xylS-type" evidence="4">
    <location>
        <begin position="233"/>
        <end position="331"/>
    </location>
</feature>
<dbReference type="PROSITE" id="PS01124">
    <property type="entry name" value="HTH_ARAC_FAMILY_2"/>
    <property type="match status" value="1"/>
</dbReference>
<organism evidence="5 6">
    <name type="scientific">Aequitasia blattaphilus</name>
    <dbReference type="NCBI Taxonomy" id="2949332"/>
    <lineage>
        <taxon>Bacteria</taxon>
        <taxon>Bacillati</taxon>
        <taxon>Bacillota</taxon>
        <taxon>Clostridia</taxon>
        <taxon>Lachnospirales</taxon>
        <taxon>Lachnospiraceae</taxon>
        <taxon>Aequitasia</taxon>
    </lineage>
</organism>
<dbReference type="Proteomes" id="UP001523566">
    <property type="component" value="Unassembled WGS sequence"/>
</dbReference>
<protein>
    <submittedName>
        <fullName evidence="5">AraC family transcriptional regulator</fullName>
    </submittedName>
</protein>
<dbReference type="PANTHER" id="PTHR47893:SF1">
    <property type="entry name" value="REGULATORY PROTEIN PCHR"/>
    <property type="match status" value="1"/>
</dbReference>
<dbReference type="InterPro" id="IPR053142">
    <property type="entry name" value="PchR_regulatory_protein"/>
</dbReference>
<dbReference type="EMBL" id="JAMZFW010000034">
    <property type="protein sequence ID" value="MCP1103615.1"/>
    <property type="molecule type" value="Genomic_DNA"/>
</dbReference>
<evidence type="ECO:0000256" key="3">
    <source>
        <dbReference type="ARBA" id="ARBA00023163"/>
    </source>
</evidence>
<proteinExistence type="predicted"/>